<keyword evidence="4" id="KW-0479">Metal-binding</keyword>
<keyword evidence="7" id="KW-0408">Iron</keyword>
<evidence type="ECO:0000256" key="10">
    <source>
        <dbReference type="SAM" id="Phobius"/>
    </source>
</evidence>
<dbReference type="InterPro" id="IPR013130">
    <property type="entry name" value="Fe3_Rdtase_TM_dom"/>
</dbReference>
<feature type="domain" description="FAD-binding FR-type" evidence="11">
    <location>
        <begin position="283"/>
        <end position="391"/>
    </location>
</feature>
<dbReference type="SUPFAM" id="SSF52343">
    <property type="entry name" value="Ferredoxin reductase-like, C-terminal NADP-linked domain"/>
    <property type="match status" value="1"/>
</dbReference>
<evidence type="ECO:0000259" key="11">
    <source>
        <dbReference type="PROSITE" id="PS51384"/>
    </source>
</evidence>
<sequence>MDWVVNEGLSSFMVVLWLGLNVLLFATTFLSYSGDEAYTYTRAMLGSGLAWARASAACINLNGTAILLPVSRNFISFLRGSCVCRGRALRKQLDKNITFHRLVAYLLAAHSVVHTVAHLSNIESYHESRATGAGELLLKLSSLGETLNETFLNPVRTYNTTPIKEVMTNISGISGLVIAVVLVLMATSSTELVRRSSYELFWLTHHLFVVFFIGLVVHGTGQIVRGQTRESLSRHNVSYCRDHVDEWGNVTQCPVPRFAGNSPAVRPPARIAFWYRYRGPSCGAGRSGVLISEQVVAHPSHVLELQMRKDGFKMEPGQYVFLQCPAISRLEWHPFTLTSAPEEDYFSVHVRLKGDWTEALRAAFVDHRRSTGFPQLPRMAVDGPFGSASSDVFRYRVSVCIGAGIGVTPFASVLKSLWYKSCNPSTPIKLQKLYFFWLCRDTSAFEWFSDLLFSLETRLAGKDRLLSFHIFLTGWDEAQAYHIGLHCENHRDVVTGFREKTFYGRPDWDREFRSIADAHPRSDLDSFLQIFRNIHGAGKVSSGEQSAPGGVHFHFNKERY</sequence>
<reference evidence="13" key="1">
    <citation type="submission" date="2011-12" db="EMBL/GenBank/DDBJ databases">
        <title>The Draft Genome of Lepisosteus oculatus.</title>
        <authorList>
            <consortium name="The Broad Institute Genome Assembly &amp; Analysis Group"/>
            <consortium name="Computational R&amp;D Group"/>
            <consortium name="and Sequencing Platform"/>
            <person name="Di Palma F."/>
            <person name="Alfoldi J."/>
            <person name="Johnson J."/>
            <person name="Berlin A."/>
            <person name="Gnerre S."/>
            <person name="Jaffe D."/>
            <person name="MacCallum I."/>
            <person name="Young S."/>
            <person name="Walker B.J."/>
            <person name="Lander E.S."/>
            <person name="Lindblad-Toh K."/>
        </authorList>
    </citation>
    <scope>NUCLEOTIDE SEQUENCE [LARGE SCALE GENOMIC DNA]</scope>
</reference>
<protein>
    <submittedName>
        <fullName evidence="12">NADPH oxidase 3</fullName>
    </submittedName>
</protein>
<dbReference type="PANTHER" id="PTHR11972:SF12">
    <property type="entry name" value="NADPH OXIDASE 3"/>
    <property type="match status" value="1"/>
</dbReference>
<dbReference type="Pfam" id="PF08022">
    <property type="entry name" value="FAD_binding_8"/>
    <property type="match status" value="1"/>
</dbReference>
<organism evidence="12 13">
    <name type="scientific">Lepisosteus oculatus</name>
    <name type="common">Spotted gar</name>
    <dbReference type="NCBI Taxonomy" id="7918"/>
    <lineage>
        <taxon>Eukaryota</taxon>
        <taxon>Metazoa</taxon>
        <taxon>Chordata</taxon>
        <taxon>Craniata</taxon>
        <taxon>Vertebrata</taxon>
        <taxon>Euteleostomi</taxon>
        <taxon>Actinopterygii</taxon>
        <taxon>Neopterygii</taxon>
        <taxon>Holostei</taxon>
        <taxon>Semionotiformes</taxon>
        <taxon>Lepisosteidae</taxon>
        <taxon>Lepisosteus</taxon>
    </lineage>
</organism>
<dbReference type="Gene3D" id="2.40.30.10">
    <property type="entry name" value="Translation factors"/>
    <property type="match status" value="1"/>
</dbReference>
<dbReference type="Bgee" id="ENSLOCG00000016849">
    <property type="expression patterns" value="Expressed in brain and 2 other cell types or tissues"/>
</dbReference>
<reference evidence="12" key="2">
    <citation type="submission" date="2025-08" db="UniProtKB">
        <authorList>
            <consortium name="Ensembl"/>
        </authorList>
    </citation>
    <scope>IDENTIFICATION</scope>
</reference>
<dbReference type="PROSITE" id="PS51384">
    <property type="entry name" value="FAD_FR"/>
    <property type="match status" value="1"/>
</dbReference>
<dbReference type="InterPro" id="IPR000778">
    <property type="entry name" value="Cyt_b245_heavy_chain"/>
</dbReference>
<keyword evidence="8 10" id="KW-0472">Membrane</keyword>
<dbReference type="Pfam" id="PF08030">
    <property type="entry name" value="NAD_binding_6"/>
    <property type="match status" value="1"/>
</dbReference>
<dbReference type="AlphaFoldDB" id="W5NJL6"/>
<feature type="transmembrane region" description="Helical" evidence="10">
    <location>
        <begin position="200"/>
        <end position="224"/>
    </location>
</feature>
<dbReference type="FunFam" id="3.40.50.80:FF:000004">
    <property type="entry name" value="NADPH oxidase isoform 2"/>
    <property type="match status" value="1"/>
</dbReference>
<dbReference type="InterPro" id="IPR017938">
    <property type="entry name" value="Riboflavin_synthase-like_b-brl"/>
</dbReference>
<dbReference type="GO" id="GO:0006952">
    <property type="term" value="P:defense response"/>
    <property type="evidence" value="ECO:0000318"/>
    <property type="project" value="GO_Central"/>
</dbReference>
<keyword evidence="5 10" id="KW-1133">Transmembrane helix</keyword>
<dbReference type="InParanoid" id="W5NJL6"/>
<dbReference type="GO" id="GO:0043020">
    <property type="term" value="C:NADPH oxidase complex"/>
    <property type="evidence" value="ECO:0000318"/>
    <property type="project" value="GO_Central"/>
</dbReference>
<accession>W5NJL6</accession>
<dbReference type="GO" id="GO:0042554">
    <property type="term" value="P:superoxide anion generation"/>
    <property type="evidence" value="ECO:0000318"/>
    <property type="project" value="GO_Central"/>
</dbReference>
<evidence type="ECO:0000256" key="6">
    <source>
        <dbReference type="ARBA" id="ARBA00023002"/>
    </source>
</evidence>
<dbReference type="InterPro" id="IPR050369">
    <property type="entry name" value="RBOH/FRE"/>
</dbReference>
<keyword evidence="6" id="KW-0560">Oxidoreductase</keyword>
<evidence type="ECO:0000256" key="8">
    <source>
        <dbReference type="ARBA" id="ARBA00023136"/>
    </source>
</evidence>
<feature type="transmembrane region" description="Helical" evidence="10">
    <location>
        <begin position="50"/>
        <end position="70"/>
    </location>
</feature>
<dbReference type="OMA" id="DENQAIH"/>
<dbReference type="SUPFAM" id="SSF63380">
    <property type="entry name" value="Riboflavin synthase domain-like"/>
    <property type="match status" value="1"/>
</dbReference>
<dbReference type="GO" id="GO:0005886">
    <property type="term" value="C:plasma membrane"/>
    <property type="evidence" value="ECO:0000318"/>
    <property type="project" value="GO_Central"/>
</dbReference>
<dbReference type="HOGENOM" id="CLU_005646_3_1_1"/>
<dbReference type="CDD" id="cd06186">
    <property type="entry name" value="NOX_Duox_like_FAD_NADP"/>
    <property type="match status" value="1"/>
</dbReference>
<evidence type="ECO:0000256" key="9">
    <source>
        <dbReference type="ARBA" id="ARBA00049908"/>
    </source>
</evidence>
<comment type="subcellular location">
    <subcellularLocation>
        <location evidence="1">Membrane</location>
        <topology evidence="1">Multi-pass membrane protein</topology>
    </subcellularLocation>
</comment>
<dbReference type="GO" id="GO:0016175">
    <property type="term" value="F:superoxide-generating NAD(P)H oxidase activity"/>
    <property type="evidence" value="ECO:0000318"/>
    <property type="project" value="GO_Central"/>
</dbReference>
<evidence type="ECO:0000256" key="5">
    <source>
        <dbReference type="ARBA" id="ARBA00022989"/>
    </source>
</evidence>
<dbReference type="EMBL" id="AHAT01011773">
    <property type="status" value="NOT_ANNOTATED_CDS"/>
    <property type="molecule type" value="Genomic_DNA"/>
</dbReference>
<dbReference type="eggNOG" id="KOG0039">
    <property type="taxonomic scope" value="Eukaryota"/>
</dbReference>
<proteinExistence type="predicted"/>
<evidence type="ECO:0000256" key="4">
    <source>
        <dbReference type="ARBA" id="ARBA00022723"/>
    </source>
</evidence>
<feature type="transmembrane region" description="Helical" evidence="10">
    <location>
        <begin position="166"/>
        <end position="188"/>
    </location>
</feature>
<evidence type="ECO:0000313" key="12">
    <source>
        <dbReference type="Ensembl" id="ENSLOCP00000020825.1"/>
    </source>
</evidence>
<dbReference type="InterPro" id="IPR013112">
    <property type="entry name" value="FAD-bd_8"/>
</dbReference>
<dbReference type="InterPro" id="IPR039261">
    <property type="entry name" value="FNR_nucleotide-bd"/>
</dbReference>
<keyword evidence="3 10" id="KW-0812">Transmembrane</keyword>
<dbReference type="GeneTree" id="ENSGT00940000160501"/>
<comment type="catalytic activity">
    <reaction evidence="9">
        <text>NADPH + 2 O2 = 2 superoxide + NADP(+) + H(+)</text>
        <dbReference type="Rhea" id="RHEA:63180"/>
        <dbReference type="ChEBI" id="CHEBI:15378"/>
        <dbReference type="ChEBI" id="CHEBI:15379"/>
        <dbReference type="ChEBI" id="CHEBI:18421"/>
        <dbReference type="ChEBI" id="CHEBI:57783"/>
        <dbReference type="ChEBI" id="CHEBI:58349"/>
    </reaction>
</comment>
<dbReference type="GO" id="GO:0016174">
    <property type="term" value="F:NAD(P)H oxidase H2O2-forming activity"/>
    <property type="evidence" value="ECO:0000318"/>
    <property type="project" value="GO_Central"/>
</dbReference>
<dbReference type="STRING" id="7918.ENSLOCP00000020825"/>
<dbReference type="PANTHER" id="PTHR11972">
    <property type="entry name" value="NADPH OXIDASE"/>
    <property type="match status" value="1"/>
</dbReference>
<dbReference type="Pfam" id="PF01794">
    <property type="entry name" value="Ferric_reduct"/>
    <property type="match status" value="1"/>
</dbReference>
<name>W5NJL6_LEPOC</name>
<dbReference type="InterPro" id="IPR013121">
    <property type="entry name" value="Fe_red_NAD-bd_6"/>
</dbReference>
<evidence type="ECO:0000313" key="13">
    <source>
        <dbReference type="Proteomes" id="UP000018468"/>
    </source>
</evidence>
<keyword evidence="13" id="KW-1185">Reference proteome</keyword>
<dbReference type="PRINTS" id="PR00466">
    <property type="entry name" value="GP91PHOX"/>
</dbReference>
<reference evidence="12" key="3">
    <citation type="submission" date="2025-09" db="UniProtKB">
        <authorList>
            <consortium name="Ensembl"/>
        </authorList>
    </citation>
    <scope>IDENTIFICATION</scope>
</reference>
<dbReference type="GO" id="GO:0046872">
    <property type="term" value="F:metal ion binding"/>
    <property type="evidence" value="ECO:0007669"/>
    <property type="project" value="UniProtKB-KW"/>
</dbReference>
<evidence type="ECO:0000256" key="2">
    <source>
        <dbReference type="ARBA" id="ARBA00022617"/>
    </source>
</evidence>
<dbReference type="EMBL" id="AHAT01011772">
    <property type="status" value="NOT_ANNOTATED_CDS"/>
    <property type="molecule type" value="Genomic_DNA"/>
</dbReference>
<dbReference type="EMBL" id="AHAT01011774">
    <property type="status" value="NOT_ANNOTATED_CDS"/>
    <property type="molecule type" value="Genomic_DNA"/>
</dbReference>
<dbReference type="Gene3D" id="3.40.50.80">
    <property type="entry name" value="Nucleotide-binding domain of ferredoxin-NADP reductase (FNR) module"/>
    <property type="match status" value="1"/>
</dbReference>
<evidence type="ECO:0000256" key="7">
    <source>
        <dbReference type="ARBA" id="ARBA00023004"/>
    </source>
</evidence>
<dbReference type="Ensembl" id="ENSLOCT00000020861.1">
    <property type="protein sequence ID" value="ENSLOCP00000020825.1"/>
    <property type="gene ID" value="ENSLOCG00000016849.1"/>
</dbReference>
<dbReference type="Proteomes" id="UP000018468">
    <property type="component" value="Linkage group LG1"/>
</dbReference>
<keyword evidence="2" id="KW-0349">Heme</keyword>
<evidence type="ECO:0000256" key="1">
    <source>
        <dbReference type="ARBA" id="ARBA00004141"/>
    </source>
</evidence>
<feature type="transmembrane region" description="Helical" evidence="10">
    <location>
        <begin position="12"/>
        <end position="30"/>
    </location>
</feature>
<dbReference type="InterPro" id="IPR017927">
    <property type="entry name" value="FAD-bd_FR_type"/>
</dbReference>
<evidence type="ECO:0000256" key="3">
    <source>
        <dbReference type="ARBA" id="ARBA00022692"/>
    </source>
</evidence>